<accession>A0A4C1V4V2</accession>
<proteinExistence type="predicted"/>
<sequence>MPPNTWIFIVHKERSVPTWGKMPPNTWTSNMHKEGSMKTCGRMLLLERLCAATVSLLLGRIGLWSGREIAHSGLSLAHSAQAERDNELCFYQLSLSRQCNERKGQSYRETLVEGVMLGPQRKHALPLAPNVGTASTEVVFVLQQSQRKDV</sequence>
<evidence type="ECO:0000313" key="1">
    <source>
        <dbReference type="EMBL" id="GBP33265.1"/>
    </source>
</evidence>
<comment type="caution">
    <text evidence="1">The sequence shown here is derived from an EMBL/GenBank/DDBJ whole genome shotgun (WGS) entry which is preliminary data.</text>
</comment>
<keyword evidence="2" id="KW-1185">Reference proteome</keyword>
<dbReference type="AlphaFoldDB" id="A0A4C1V4V2"/>
<protein>
    <submittedName>
        <fullName evidence="1">Uncharacterized protein</fullName>
    </submittedName>
</protein>
<dbReference type="EMBL" id="BGZK01000271">
    <property type="protein sequence ID" value="GBP33265.1"/>
    <property type="molecule type" value="Genomic_DNA"/>
</dbReference>
<name>A0A4C1V4V2_EUMVA</name>
<gene>
    <name evidence="1" type="ORF">EVAR_5220_1</name>
</gene>
<organism evidence="1 2">
    <name type="scientific">Eumeta variegata</name>
    <name type="common">Bagworm moth</name>
    <name type="synonym">Eumeta japonica</name>
    <dbReference type="NCBI Taxonomy" id="151549"/>
    <lineage>
        <taxon>Eukaryota</taxon>
        <taxon>Metazoa</taxon>
        <taxon>Ecdysozoa</taxon>
        <taxon>Arthropoda</taxon>
        <taxon>Hexapoda</taxon>
        <taxon>Insecta</taxon>
        <taxon>Pterygota</taxon>
        <taxon>Neoptera</taxon>
        <taxon>Endopterygota</taxon>
        <taxon>Lepidoptera</taxon>
        <taxon>Glossata</taxon>
        <taxon>Ditrysia</taxon>
        <taxon>Tineoidea</taxon>
        <taxon>Psychidae</taxon>
        <taxon>Oiketicinae</taxon>
        <taxon>Eumeta</taxon>
    </lineage>
</organism>
<dbReference type="Proteomes" id="UP000299102">
    <property type="component" value="Unassembled WGS sequence"/>
</dbReference>
<dbReference type="OrthoDB" id="1737200at2759"/>
<evidence type="ECO:0000313" key="2">
    <source>
        <dbReference type="Proteomes" id="UP000299102"/>
    </source>
</evidence>
<reference evidence="1 2" key="1">
    <citation type="journal article" date="2019" name="Commun. Biol.">
        <title>The bagworm genome reveals a unique fibroin gene that provides high tensile strength.</title>
        <authorList>
            <person name="Kono N."/>
            <person name="Nakamura H."/>
            <person name="Ohtoshi R."/>
            <person name="Tomita M."/>
            <person name="Numata K."/>
            <person name="Arakawa K."/>
        </authorList>
    </citation>
    <scope>NUCLEOTIDE SEQUENCE [LARGE SCALE GENOMIC DNA]</scope>
</reference>